<evidence type="ECO:0000313" key="2">
    <source>
        <dbReference type="Proteomes" id="UP001066276"/>
    </source>
</evidence>
<gene>
    <name evidence="1" type="ORF">NDU88_004684</name>
</gene>
<comment type="caution">
    <text evidence="1">The sequence shown here is derived from an EMBL/GenBank/DDBJ whole genome shotgun (WGS) entry which is preliminary data.</text>
</comment>
<evidence type="ECO:0000313" key="1">
    <source>
        <dbReference type="EMBL" id="KAJ1107292.1"/>
    </source>
</evidence>
<sequence>MGTPLLQWDIARRAQAWLDPILDTHRAGAEAVIACLCWATQETAAGPQGSHGSGGQLRWQCRWFGGLRWSLPPPWRTVSQGRGTGRPVGAMDESVGPQRMAQGLAGVQVVSKGLLLNCADRLLDLLPGTA</sequence>
<reference evidence="1" key="1">
    <citation type="journal article" date="2022" name="bioRxiv">
        <title>Sequencing and chromosome-scale assembly of the giantPleurodeles waltlgenome.</title>
        <authorList>
            <person name="Brown T."/>
            <person name="Elewa A."/>
            <person name="Iarovenko S."/>
            <person name="Subramanian E."/>
            <person name="Araus A.J."/>
            <person name="Petzold A."/>
            <person name="Susuki M."/>
            <person name="Suzuki K.-i.T."/>
            <person name="Hayashi T."/>
            <person name="Toyoda A."/>
            <person name="Oliveira C."/>
            <person name="Osipova E."/>
            <person name="Leigh N.D."/>
            <person name="Simon A."/>
            <person name="Yun M.H."/>
        </authorList>
    </citation>
    <scope>NUCLEOTIDE SEQUENCE</scope>
    <source>
        <strain evidence="1">20211129_DDA</strain>
        <tissue evidence="1">Liver</tissue>
    </source>
</reference>
<dbReference type="Proteomes" id="UP001066276">
    <property type="component" value="Chromosome 9"/>
</dbReference>
<proteinExistence type="predicted"/>
<protein>
    <submittedName>
        <fullName evidence="1">Uncharacterized protein</fullName>
    </submittedName>
</protein>
<dbReference type="EMBL" id="JANPWB010000013">
    <property type="protein sequence ID" value="KAJ1107292.1"/>
    <property type="molecule type" value="Genomic_DNA"/>
</dbReference>
<name>A0AAV7MUL0_PLEWA</name>
<dbReference type="AlphaFoldDB" id="A0AAV7MUL0"/>
<accession>A0AAV7MUL0</accession>
<organism evidence="1 2">
    <name type="scientific">Pleurodeles waltl</name>
    <name type="common">Iberian ribbed newt</name>
    <dbReference type="NCBI Taxonomy" id="8319"/>
    <lineage>
        <taxon>Eukaryota</taxon>
        <taxon>Metazoa</taxon>
        <taxon>Chordata</taxon>
        <taxon>Craniata</taxon>
        <taxon>Vertebrata</taxon>
        <taxon>Euteleostomi</taxon>
        <taxon>Amphibia</taxon>
        <taxon>Batrachia</taxon>
        <taxon>Caudata</taxon>
        <taxon>Salamandroidea</taxon>
        <taxon>Salamandridae</taxon>
        <taxon>Pleurodelinae</taxon>
        <taxon>Pleurodeles</taxon>
    </lineage>
</organism>
<keyword evidence="2" id="KW-1185">Reference proteome</keyword>